<proteinExistence type="predicted"/>
<evidence type="ECO:0000313" key="1">
    <source>
        <dbReference type="EMBL" id="BBH22807.1"/>
    </source>
</evidence>
<dbReference type="EMBL" id="AP019308">
    <property type="protein sequence ID" value="BBH22807.1"/>
    <property type="molecule type" value="Genomic_DNA"/>
</dbReference>
<name>A0A3G9IVF0_9BACL</name>
<sequence>MHESNESPNLSIVLAVPRPRQYESVFLKAAVFKRKKKFVVDFEVIQTQYEEKTRGYT</sequence>
<dbReference type="AlphaFoldDB" id="A0A3G9IVF0"/>
<accession>A0A3G9IVF0</accession>
<evidence type="ECO:0000313" key="2">
    <source>
        <dbReference type="Proteomes" id="UP000275368"/>
    </source>
</evidence>
<dbReference type="KEGG" id="pbk:Back11_41520"/>
<gene>
    <name evidence="1" type="ORF">Back11_41520</name>
</gene>
<organism evidence="1 2">
    <name type="scientific">Paenibacillus baekrokdamisoli</name>
    <dbReference type="NCBI Taxonomy" id="1712516"/>
    <lineage>
        <taxon>Bacteria</taxon>
        <taxon>Bacillati</taxon>
        <taxon>Bacillota</taxon>
        <taxon>Bacilli</taxon>
        <taxon>Bacillales</taxon>
        <taxon>Paenibacillaceae</taxon>
        <taxon>Paenibacillus</taxon>
    </lineage>
</organism>
<keyword evidence="2" id="KW-1185">Reference proteome</keyword>
<reference evidence="1 2" key="1">
    <citation type="submission" date="2018-11" db="EMBL/GenBank/DDBJ databases">
        <title>Complete genome sequence of Paenibacillus baekrokdamisoli strain KCTC 33723.</title>
        <authorList>
            <person name="Kang S.W."/>
            <person name="Lee K.C."/>
            <person name="Kim K.K."/>
            <person name="Kim J.S."/>
            <person name="Kim D.S."/>
            <person name="Ko S.H."/>
            <person name="Yang S.H."/>
            <person name="Lee J.S."/>
        </authorList>
    </citation>
    <scope>NUCLEOTIDE SEQUENCE [LARGE SCALE GENOMIC DNA]</scope>
    <source>
        <strain evidence="1 2">KCTC 33723</strain>
    </source>
</reference>
<protein>
    <submittedName>
        <fullName evidence="1">Uncharacterized protein</fullName>
    </submittedName>
</protein>
<dbReference type="Proteomes" id="UP000275368">
    <property type="component" value="Chromosome"/>
</dbReference>